<feature type="signal peptide" evidence="1">
    <location>
        <begin position="1"/>
        <end position="22"/>
    </location>
</feature>
<dbReference type="AlphaFoldDB" id="A0A853JIG3"/>
<proteinExistence type="predicted"/>
<dbReference type="InterPro" id="IPR025218">
    <property type="entry name" value="DUF4426"/>
</dbReference>
<evidence type="ECO:0000313" key="3">
    <source>
        <dbReference type="EMBL" id="NZA28327.1"/>
    </source>
</evidence>
<feature type="domain" description="DUF4426" evidence="2">
    <location>
        <begin position="39"/>
        <end position="158"/>
    </location>
</feature>
<comment type="caution">
    <text evidence="3">The sequence shown here is derived from an EMBL/GenBank/DDBJ whole genome shotgun (WGS) entry which is preliminary data.</text>
</comment>
<organism evidence="3 4">
    <name type="scientific">Luteimonas salinisoli</name>
    <dbReference type="NCBI Taxonomy" id="2752307"/>
    <lineage>
        <taxon>Bacteria</taxon>
        <taxon>Pseudomonadati</taxon>
        <taxon>Pseudomonadota</taxon>
        <taxon>Gammaproteobacteria</taxon>
        <taxon>Lysobacterales</taxon>
        <taxon>Lysobacteraceae</taxon>
        <taxon>Luteimonas</taxon>
    </lineage>
</organism>
<dbReference type="EMBL" id="JACCKA010000091">
    <property type="protein sequence ID" value="NZA28327.1"/>
    <property type="molecule type" value="Genomic_DNA"/>
</dbReference>
<dbReference type="Pfam" id="PF14467">
    <property type="entry name" value="DUF4426"/>
    <property type="match status" value="1"/>
</dbReference>
<sequence length="161" mass="17076">MGASGAVLLAAALGLSACGAPAPPPERGGQTHQEAVLRTGEVTIRAHVIPTLDLGEAMASEYGIERSAHSVLLMVGLRRGPEMQETSVPAVVSGNAIDLRGVRQPIELRELRSGDGPDGALIDYVGIVRVVPPDTLRFDLEIVQEDGARSDLRFSRDIHPR</sequence>
<feature type="chain" id="PRO_5033036599" evidence="1">
    <location>
        <begin position="23"/>
        <end position="161"/>
    </location>
</feature>
<accession>A0A853JIG3</accession>
<name>A0A853JIG3_9GAMM</name>
<reference evidence="3 4" key="1">
    <citation type="submission" date="2020-07" db="EMBL/GenBank/DDBJ databases">
        <title>Luteimonas sp. SJ-92.</title>
        <authorList>
            <person name="Huang X.-X."/>
            <person name="Xu L."/>
            <person name="Sun J.-Q."/>
        </authorList>
    </citation>
    <scope>NUCLEOTIDE SEQUENCE [LARGE SCALE GENOMIC DNA]</scope>
    <source>
        <strain evidence="3 4">SJ-92</strain>
    </source>
</reference>
<dbReference type="RefSeq" id="WP_180680080.1">
    <property type="nucleotide sequence ID" value="NZ_JACCKA010000091.1"/>
</dbReference>
<evidence type="ECO:0000259" key="2">
    <source>
        <dbReference type="Pfam" id="PF14467"/>
    </source>
</evidence>
<keyword evidence="4" id="KW-1185">Reference proteome</keyword>
<dbReference type="Proteomes" id="UP000578091">
    <property type="component" value="Unassembled WGS sequence"/>
</dbReference>
<protein>
    <submittedName>
        <fullName evidence="3">DUF4426 domain-containing protein</fullName>
    </submittedName>
</protein>
<dbReference type="Gene3D" id="2.60.40.3340">
    <property type="entry name" value="Domain of unknown function DUF4426"/>
    <property type="match status" value="1"/>
</dbReference>
<evidence type="ECO:0000256" key="1">
    <source>
        <dbReference type="SAM" id="SignalP"/>
    </source>
</evidence>
<keyword evidence="1" id="KW-0732">Signal</keyword>
<gene>
    <name evidence="3" type="ORF">H0E84_18280</name>
</gene>
<evidence type="ECO:0000313" key="4">
    <source>
        <dbReference type="Proteomes" id="UP000578091"/>
    </source>
</evidence>